<dbReference type="EMBL" id="JAPKFM010000003">
    <property type="protein sequence ID" value="MCX2963186.1"/>
    <property type="molecule type" value="Genomic_DNA"/>
</dbReference>
<proteinExistence type="predicted"/>
<dbReference type="Gene3D" id="1.10.357.10">
    <property type="entry name" value="Tetracycline Repressor, domain 2"/>
    <property type="match status" value="1"/>
</dbReference>
<dbReference type="InterPro" id="IPR001647">
    <property type="entry name" value="HTH_TetR"/>
</dbReference>
<reference evidence="4" key="1">
    <citation type="submission" date="2022-10" db="EMBL/GenBank/DDBJ databases">
        <title>WGS of marine actinomycetes from Thailand.</title>
        <authorList>
            <person name="Thawai C."/>
        </authorList>
    </citation>
    <scope>NUCLEOTIDE SEQUENCE</scope>
    <source>
        <strain evidence="4">SW21</strain>
    </source>
</reference>
<feature type="DNA-binding region" description="H-T-H motif" evidence="2">
    <location>
        <begin position="56"/>
        <end position="75"/>
    </location>
</feature>
<organism evidence="4 5">
    <name type="scientific">Gordonia aquimaris</name>
    <dbReference type="NCBI Taxonomy" id="2984863"/>
    <lineage>
        <taxon>Bacteria</taxon>
        <taxon>Bacillati</taxon>
        <taxon>Actinomycetota</taxon>
        <taxon>Actinomycetes</taxon>
        <taxon>Mycobacteriales</taxon>
        <taxon>Gordoniaceae</taxon>
        <taxon>Gordonia</taxon>
    </lineage>
</organism>
<dbReference type="GO" id="GO:0003677">
    <property type="term" value="F:DNA binding"/>
    <property type="evidence" value="ECO:0007669"/>
    <property type="project" value="UniProtKB-UniRule"/>
</dbReference>
<name>A0A9X3D1M1_9ACTN</name>
<comment type="caution">
    <text evidence="4">The sequence shown here is derived from an EMBL/GenBank/DDBJ whole genome shotgun (WGS) entry which is preliminary data.</text>
</comment>
<evidence type="ECO:0000256" key="2">
    <source>
        <dbReference type="PROSITE-ProRule" id="PRU00335"/>
    </source>
</evidence>
<accession>A0A9X3D1M1</accession>
<dbReference type="SUPFAM" id="SSF46689">
    <property type="entry name" value="Homeodomain-like"/>
    <property type="match status" value="1"/>
</dbReference>
<keyword evidence="5" id="KW-1185">Reference proteome</keyword>
<evidence type="ECO:0000313" key="4">
    <source>
        <dbReference type="EMBL" id="MCX2963186.1"/>
    </source>
</evidence>
<dbReference type="RefSeq" id="WP_266060227.1">
    <property type="nucleotide sequence ID" value="NZ_JAPKFM010000003.1"/>
</dbReference>
<dbReference type="Proteomes" id="UP001143347">
    <property type="component" value="Unassembled WGS sequence"/>
</dbReference>
<protein>
    <submittedName>
        <fullName evidence="4">TetR/AcrR family transcriptional regulator</fullName>
    </submittedName>
</protein>
<dbReference type="PROSITE" id="PS50977">
    <property type="entry name" value="HTH_TETR_2"/>
    <property type="match status" value="1"/>
</dbReference>
<dbReference type="InterPro" id="IPR009057">
    <property type="entry name" value="Homeodomain-like_sf"/>
</dbReference>
<feature type="domain" description="HTH tetR-type" evidence="3">
    <location>
        <begin position="31"/>
        <end position="93"/>
    </location>
</feature>
<keyword evidence="1 2" id="KW-0238">DNA-binding</keyword>
<dbReference type="Pfam" id="PF17918">
    <property type="entry name" value="TetR_C_15"/>
    <property type="match status" value="1"/>
</dbReference>
<evidence type="ECO:0000313" key="5">
    <source>
        <dbReference type="Proteomes" id="UP001143347"/>
    </source>
</evidence>
<evidence type="ECO:0000259" key="3">
    <source>
        <dbReference type="PROSITE" id="PS50977"/>
    </source>
</evidence>
<gene>
    <name evidence="4" type="ORF">OSB52_03675</name>
</gene>
<sequence length="219" mass="24857">MTKAASPTISAVWDDPLAGGLRKIPLQERSRTMVQHVLDTAAELVHDLGFEAVVASPTLLLDATGVSRGSFYAFFETPERVLDELAFRQIKLSVTDLENAMRQRAGRKWTEIVDVLVDYYVEEHRIPLIRELWVRQNLTRRVRELDQLAITDLASLTHREFRLYSPQFAKLRELNCAVAIHSLERLCQFAFGEAPTGNPAIIGEARHMLTTYFADFADT</sequence>
<dbReference type="AlphaFoldDB" id="A0A9X3D1M1"/>
<dbReference type="InterPro" id="IPR041669">
    <property type="entry name" value="TetR_C_15"/>
</dbReference>
<evidence type="ECO:0000256" key="1">
    <source>
        <dbReference type="ARBA" id="ARBA00023125"/>
    </source>
</evidence>